<dbReference type="Pfam" id="PF00149">
    <property type="entry name" value="Metallophos"/>
    <property type="match status" value="1"/>
</dbReference>
<sequence length="330" mass="37344">MPESTQVRRPDWVQGLDIIGDVHGMADKLEALLQRLGYQPNRAGVWCHPQRQAVFIGDLIDNGLQTRATLTTVKAMVDHGFAWVVMGNHELNAVAWDMTHSQTGAPLRAHTDTNLAHHQAFLDSMPDLDERRRWLAWFKTLPLYLDFGDVRCIHACWHPPSLAVIAKYLNADQSLRADAWEDAFNEEHEAFQAVENLLKGIEIDLPSGLSFYDHKGKQRFSSRISWWLERADNLADMVHIPSPRRNQAVIQALQQLPAPQALLEDSCYRGDYPVFFGHYWLSLPTQILHAKAACTDYSAGKAGPLVAYRWSGEAQLKNSNWVTSQDPLTS</sequence>
<evidence type="ECO:0000313" key="5">
    <source>
        <dbReference type="Proteomes" id="UP000287865"/>
    </source>
</evidence>
<evidence type="ECO:0000313" key="3">
    <source>
        <dbReference type="EMBL" id="RUO23753.1"/>
    </source>
</evidence>
<proteinExistence type="predicted"/>
<protein>
    <submittedName>
        <fullName evidence="2">Calcineurin-like phosphoesterase family protein</fullName>
    </submittedName>
    <submittedName>
        <fullName evidence="3">Metallophosphoesterase</fullName>
    </submittedName>
</protein>
<dbReference type="Proteomes" id="UP000249203">
    <property type="component" value="Unassembled WGS sequence"/>
</dbReference>
<evidence type="ECO:0000259" key="1">
    <source>
        <dbReference type="Pfam" id="PF00149"/>
    </source>
</evidence>
<dbReference type="EMBL" id="PIPK01000008">
    <property type="protein sequence ID" value="RUO23753.1"/>
    <property type="molecule type" value="Genomic_DNA"/>
</dbReference>
<dbReference type="SUPFAM" id="SSF56300">
    <property type="entry name" value="Metallo-dependent phosphatases"/>
    <property type="match status" value="1"/>
</dbReference>
<dbReference type="Gene3D" id="3.60.21.10">
    <property type="match status" value="1"/>
</dbReference>
<dbReference type="AlphaFoldDB" id="A0A327WV94"/>
<dbReference type="RefSeq" id="WP_111569668.1">
    <property type="nucleotide sequence ID" value="NZ_PIPK01000008.1"/>
</dbReference>
<dbReference type="GO" id="GO:0005737">
    <property type="term" value="C:cytoplasm"/>
    <property type="evidence" value="ECO:0007669"/>
    <property type="project" value="TreeGrafter"/>
</dbReference>
<organism evidence="2 4">
    <name type="scientific">Aliidiomarina maris</name>
    <dbReference type="NCBI Taxonomy" id="531312"/>
    <lineage>
        <taxon>Bacteria</taxon>
        <taxon>Pseudomonadati</taxon>
        <taxon>Pseudomonadota</taxon>
        <taxon>Gammaproteobacteria</taxon>
        <taxon>Alteromonadales</taxon>
        <taxon>Idiomarinaceae</taxon>
        <taxon>Aliidiomarina</taxon>
    </lineage>
</organism>
<feature type="domain" description="Calcineurin-like phosphoesterase" evidence="1">
    <location>
        <begin position="18"/>
        <end position="161"/>
    </location>
</feature>
<keyword evidence="5" id="KW-1185">Reference proteome</keyword>
<dbReference type="EMBL" id="QLMD01000008">
    <property type="protein sequence ID" value="RAJ96498.1"/>
    <property type="molecule type" value="Genomic_DNA"/>
</dbReference>
<dbReference type="OrthoDB" id="9807890at2"/>
<reference evidence="3 5" key="1">
    <citation type="journal article" date="2018" name="Front. Microbiol.">
        <title>Genome-Based Analysis Reveals the Taxonomy and Diversity of the Family Idiomarinaceae.</title>
        <authorList>
            <person name="Liu Y."/>
            <person name="Lai Q."/>
            <person name="Shao Z."/>
        </authorList>
    </citation>
    <scope>NUCLEOTIDE SEQUENCE [LARGE SCALE GENOMIC DNA]</scope>
    <source>
        <strain evidence="3 5">CF12-14</strain>
    </source>
</reference>
<accession>A0A327WV94</accession>
<dbReference type="PANTHER" id="PTHR42850:SF7">
    <property type="entry name" value="BIS(5'-NUCLEOSYL)-TETRAPHOSPHATASE PRPE [ASYMMETRICAL]"/>
    <property type="match status" value="1"/>
</dbReference>
<comment type="caution">
    <text evidence="2">The sequence shown here is derived from an EMBL/GenBank/DDBJ whole genome shotgun (WGS) entry which is preliminary data.</text>
</comment>
<evidence type="ECO:0000313" key="4">
    <source>
        <dbReference type="Proteomes" id="UP000249203"/>
    </source>
</evidence>
<gene>
    <name evidence="2" type="ORF">B0I24_10877</name>
    <name evidence="3" type="ORF">CWE07_09580</name>
</gene>
<dbReference type="PANTHER" id="PTHR42850">
    <property type="entry name" value="METALLOPHOSPHOESTERASE"/>
    <property type="match status" value="1"/>
</dbReference>
<dbReference type="Proteomes" id="UP000287865">
    <property type="component" value="Unassembled WGS sequence"/>
</dbReference>
<dbReference type="InterPro" id="IPR004843">
    <property type="entry name" value="Calcineurin-like_PHP"/>
</dbReference>
<dbReference type="GO" id="GO:0016791">
    <property type="term" value="F:phosphatase activity"/>
    <property type="evidence" value="ECO:0007669"/>
    <property type="project" value="TreeGrafter"/>
</dbReference>
<dbReference type="InterPro" id="IPR029052">
    <property type="entry name" value="Metallo-depent_PP-like"/>
</dbReference>
<reference evidence="2 4" key="2">
    <citation type="submission" date="2018-06" db="EMBL/GenBank/DDBJ databases">
        <title>Genomic Encyclopedia of Type Strains, Phase III (KMG-III): the genomes of soil and plant-associated and newly described type strains.</title>
        <authorList>
            <person name="Whitman W."/>
        </authorList>
    </citation>
    <scope>NUCLEOTIDE SEQUENCE [LARGE SCALE GENOMIC DNA]</scope>
    <source>
        <strain evidence="2 4">CGMCC 1.15366</strain>
    </source>
</reference>
<evidence type="ECO:0000313" key="2">
    <source>
        <dbReference type="EMBL" id="RAJ96498.1"/>
    </source>
</evidence>
<dbReference type="InterPro" id="IPR050126">
    <property type="entry name" value="Ap4A_hydrolase"/>
</dbReference>
<name>A0A327WV94_9GAMM</name>